<proteinExistence type="predicted"/>
<gene>
    <name evidence="7" type="ORF">CM240_2341</name>
</gene>
<comment type="subcellular location">
    <subcellularLocation>
        <location evidence="1">Cell membrane</location>
        <topology evidence="1">Multi-pass membrane protein</topology>
    </subcellularLocation>
</comment>
<feature type="transmembrane region" description="Helical" evidence="6">
    <location>
        <begin position="12"/>
        <end position="29"/>
    </location>
</feature>
<accession>W6RYF6</accession>
<protein>
    <submittedName>
        <fullName evidence="7">ABC transporter permease</fullName>
    </submittedName>
</protein>
<dbReference type="InterPro" id="IPR001851">
    <property type="entry name" value="ABC_transp_permease"/>
</dbReference>
<feature type="transmembrane region" description="Helical" evidence="6">
    <location>
        <begin position="174"/>
        <end position="194"/>
    </location>
</feature>
<evidence type="ECO:0000256" key="5">
    <source>
        <dbReference type="ARBA" id="ARBA00023136"/>
    </source>
</evidence>
<evidence type="ECO:0000256" key="4">
    <source>
        <dbReference type="ARBA" id="ARBA00022989"/>
    </source>
</evidence>
<evidence type="ECO:0000256" key="3">
    <source>
        <dbReference type="ARBA" id="ARBA00022692"/>
    </source>
</evidence>
<organism evidence="7 8">
    <name type="scientific">Clostridium bornimense</name>
    <dbReference type="NCBI Taxonomy" id="1216932"/>
    <lineage>
        <taxon>Bacteria</taxon>
        <taxon>Bacillati</taxon>
        <taxon>Bacillota</taxon>
        <taxon>Clostridia</taxon>
        <taxon>Eubacteriales</taxon>
        <taxon>Clostridiaceae</taxon>
        <taxon>Clostridium</taxon>
    </lineage>
</organism>
<dbReference type="PANTHER" id="PTHR32196:SF69">
    <property type="entry name" value="BRANCHED-CHAIN AMINO ACID TRANSPORT SYSTEM, PERMEASE PROTEIN"/>
    <property type="match status" value="1"/>
</dbReference>
<dbReference type="eggNOG" id="COG4120">
    <property type="taxonomic scope" value="Bacteria"/>
</dbReference>
<feature type="transmembrane region" description="Helical" evidence="6">
    <location>
        <begin position="258"/>
        <end position="277"/>
    </location>
</feature>
<feature type="transmembrane region" description="Helical" evidence="6">
    <location>
        <begin position="55"/>
        <end position="74"/>
    </location>
</feature>
<evidence type="ECO:0000313" key="7">
    <source>
        <dbReference type="EMBL" id="CDM69478.1"/>
    </source>
</evidence>
<dbReference type="Pfam" id="PF02653">
    <property type="entry name" value="BPD_transp_2"/>
    <property type="match status" value="1"/>
</dbReference>
<dbReference type="PATRIC" id="fig|1216932.3.peg.2319"/>
<reference evidence="7 8" key="1">
    <citation type="submission" date="2013-11" db="EMBL/GenBank/DDBJ databases">
        <title>Complete genome sequence of Clostridum sp. M2/40.</title>
        <authorList>
            <person name="Wibberg D."/>
            <person name="Puehler A."/>
            <person name="Schlueter A."/>
        </authorList>
    </citation>
    <scope>NUCLEOTIDE SEQUENCE [LARGE SCALE GENOMIC DNA]</scope>
    <source>
        <strain evidence="8">M2/40</strain>
    </source>
</reference>
<feature type="transmembrane region" description="Helical" evidence="6">
    <location>
        <begin position="200"/>
        <end position="220"/>
    </location>
</feature>
<dbReference type="STRING" id="1216932.CM240_2341"/>
<dbReference type="EMBL" id="HG917868">
    <property type="protein sequence ID" value="CDM69478.1"/>
    <property type="molecule type" value="Genomic_DNA"/>
</dbReference>
<keyword evidence="2" id="KW-1003">Cell membrane</keyword>
<keyword evidence="8" id="KW-1185">Reference proteome</keyword>
<dbReference type="RefSeq" id="WP_044039288.1">
    <property type="nucleotide sequence ID" value="NZ_HG917868.1"/>
</dbReference>
<evidence type="ECO:0000313" key="8">
    <source>
        <dbReference type="Proteomes" id="UP000019426"/>
    </source>
</evidence>
<dbReference type="GO" id="GO:0022857">
    <property type="term" value="F:transmembrane transporter activity"/>
    <property type="evidence" value="ECO:0007669"/>
    <property type="project" value="InterPro"/>
</dbReference>
<keyword evidence="3 6" id="KW-0812">Transmembrane</keyword>
<name>W6RYF6_9CLOT</name>
<dbReference type="Proteomes" id="UP000019426">
    <property type="component" value="Chromosome M2/40_rep1"/>
</dbReference>
<feature type="transmembrane region" description="Helical" evidence="6">
    <location>
        <begin position="126"/>
        <end position="144"/>
    </location>
</feature>
<keyword evidence="4 6" id="KW-1133">Transmembrane helix</keyword>
<dbReference type="PANTHER" id="PTHR32196">
    <property type="entry name" value="ABC TRANSPORTER PERMEASE PROTEIN YPHD-RELATED-RELATED"/>
    <property type="match status" value="1"/>
</dbReference>
<evidence type="ECO:0000256" key="2">
    <source>
        <dbReference type="ARBA" id="ARBA00022475"/>
    </source>
</evidence>
<dbReference type="GO" id="GO:0005886">
    <property type="term" value="C:plasma membrane"/>
    <property type="evidence" value="ECO:0007669"/>
    <property type="project" value="UniProtKB-SubCell"/>
</dbReference>
<dbReference type="OrthoDB" id="9778389at2"/>
<dbReference type="AlphaFoldDB" id="W6RYF6"/>
<feature type="transmembrane region" description="Helical" evidence="6">
    <location>
        <begin position="232"/>
        <end position="252"/>
    </location>
</feature>
<feature type="transmembrane region" description="Helical" evidence="6">
    <location>
        <begin position="86"/>
        <end position="106"/>
    </location>
</feature>
<dbReference type="KEGG" id="clt:CM240_2341"/>
<evidence type="ECO:0000256" key="6">
    <source>
        <dbReference type="SAM" id="Phobius"/>
    </source>
</evidence>
<dbReference type="CDD" id="cd06574">
    <property type="entry name" value="TM_PBP1_branched-chain-AA_like"/>
    <property type="match status" value="1"/>
</dbReference>
<keyword evidence="5 6" id="KW-0472">Membrane</keyword>
<evidence type="ECO:0000256" key="1">
    <source>
        <dbReference type="ARBA" id="ARBA00004651"/>
    </source>
</evidence>
<sequence>MNEIVISTLEQGLIFAIVAIGVYITYKILDFPDLSVDGTFPLGAAVCAFGLMRDINPFLCCFLAFLSGCIGGLFTGILNVKLKIDALMSGILVMTGLYSINLRVMGKSNVPFFGKELVFNEKVNKLIVIIVILAIVKILFDLFLKTKKGFLLIAVGDNDQMVTSLGVSKDNIKILGLVISNGFVSLGGAMTAQYQGYAEVSMGTGVVVMGLAAVIIGSTILGKVSFIKGTTLAIVGAVVYKVAMAVALQFRIEPQDLKLITAIIIIVALSCNGKLFSFKRKVRGGEKVATN</sequence>
<dbReference type="HOGENOM" id="CLU_067296_0_0_9"/>